<feature type="region of interest" description="Disordered" evidence="1">
    <location>
        <begin position="138"/>
        <end position="180"/>
    </location>
</feature>
<evidence type="ECO:0000313" key="3">
    <source>
        <dbReference type="Proteomes" id="UP001152592"/>
    </source>
</evidence>
<evidence type="ECO:0000313" key="2">
    <source>
        <dbReference type="EMBL" id="CAG8372731.1"/>
    </source>
</evidence>
<dbReference type="AlphaFoldDB" id="A0A9W4J5Q4"/>
<evidence type="ECO:0000256" key="1">
    <source>
        <dbReference type="SAM" id="MobiDB-lite"/>
    </source>
</evidence>
<dbReference type="Proteomes" id="UP001152592">
    <property type="component" value="Unassembled WGS sequence"/>
</dbReference>
<sequence>MAAHVVYLVRSYAINAWFDRLQSLESQLHDLNSDLVHMIYEDETNGQQRENGSQNSFIQAYGREIIDAIHRYIASLDLECHRLENEGEEVDCITAIQNLNGSHYHCGLVRQVLEQYRFIKIRMKHLLTQAQSLLDRKTTEIQDSQESMDSTPSYTGRSHSEGSEQSDTEDDMVKNEDSDF</sequence>
<dbReference type="EMBL" id="CAJVPD010000228">
    <property type="protein sequence ID" value="CAG8372731.1"/>
    <property type="molecule type" value="Genomic_DNA"/>
</dbReference>
<feature type="compositionally biased region" description="Basic and acidic residues" evidence="1">
    <location>
        <begin position="171"/>
        <end position="180"/>
    </location>
</feature>
<organism evidence="2 3">
    <name type="scientific">Penicillium salamii</name>
    <dbReference type="NCBI Taxonomy" id="1612424"/>
    <lineage>
        <taxon>Eukaryota</taxon>
        <taxon>Fungi</taxon>
        <taxon>Dikarya</taxon>
        <taxon>Ascomycota</taxon>
        <taxon>Pezizomycotina</taxon>
        <taxon>Eurotiomycetes</taxon>
        <taxon>Eurotiomycetidae</taxon>
        <taxon>Eurotiales</taxon>
        <taxon>Aspergillaceae</taxon>
        <taxon>Penicillium</taxon>
    </lineage>
</organism>
<accession>A0A9W4J5Q4</accession>
<protein>
    <submittedName>
        <fullName evidence="2">Uncharacterized protein</fullName>
    </submittedName>
</protein>
<gene>
    <name evidence="2" type="ORF">PSALAMII_LOCUS4820</name>
</gene>
<proteinExistence type="predicted"/>
<comment type="caution">
    <text evidence="2">The sequence shown here is derived from an EMBL/GenBank/DDBJ whole genome shotgun (WGS) entry which is preliminary data.</text>
</comment>
<feature type="compositionally biased region" description="Polar residues" evidence="1">
    <location>
        <begin position="141"/>
        <end position="157"/>
    </location>
</feature>
<dbReference type="OrthoDB" id="5986190at2759"/>
<name>A0A9W4J5Q4_9EURO</name>
<reference evidence="2" key="1">
    <citation type="submission" date="2021-07" db="EMBL/GenBank/DDBJ databases">
        <authorList>
            <person name="Branca A.L. A."/>
        </authorList>
    </citation>
    <scope>NUCLEOTIDE SEQUENCE</scope>
</reference>